<dbReference type="Gene3D" id="3.40.630.30">
    <property type="match status" value="1"/>
</dbReference>
<sequence>MKREERDLMKELAAALPDVPRWVEVRSLLLAGHGELFGPDGEGFALCDPDDELVIVVRKPDHTLIRQALARTGGMGSVLATPEDADHAARVLPDHRRVRAVIHQLGAGTERLLEPVDGVRLLEPAELEGLRDLPPELASWLRLAADRRYLTAAAFAGDRPVSFCCVAALTETLWDVAIDTLPEYRRRGHAVRCSSYMIRHMLERDRWPVWGAEEDNRASLALAARLGFVPEDELVVFRSGGRYPPAGETSPAKI</sequence>
<dbReference type="SUPFAM" id="SSF55729">
    <property type="entry name" value="Acyl-CoA N-acyltransferases (Nat)"/>
    <property type="match status" value="1"/>
</dbReference>
<feature type="domain" description="N-acetyltransferase" evidence="1">
    <location>
        <begin position="117"/>
        <end position="254"/>
    </location>
</feature>
<dbReference type="OrthoDB" id="3570754at2"/>
<dbReference type="InterPro" id="IPR000182">
    <property type="entry name" value="GNAT_dom"/>
</dbReference>
<reference evidence="2 3" key="1">
    <citation type="submission" date="2019-03" db="EMBL/GenBank/DDBJ databases">
        <title>Whole genome sequence of a novel Rubrobacter taiwanensis strain, isolated from Yellowstone National Park.</title>
        <authorList>
            <person name="Freed S."/>
            <person name="Ramaley R.F."/>
            <person name="Kyndt J.A."/>
        </authorList>
    </citation>
    <scope>NUCLEOTIDE SEQUENCE [LARGE SCALE GENOMIC DNA]</scope>
    <source>
        <strain evidence="2 3">Yellowstone</strain>
    </source>
</reference>
<dbReference type="Pfam" id="PF12746">
    <property type="entry name" value="GNAT_acetyltran"/>
    <property type="match status" value="1"/>
</dbReference>
<gene>
    <name evidence="2" type="ORF">E0L93_06290</name>
</gene>
<dbReference type="RefSeq" id="WP_132690015.1">
    <property type="nucleotide sequence ID" value="NZ_SKBU01000012.1"/>
</dbReference>
<keyword evidence="3" id="KW-1185">Reference proteome</keyword>
<proteinExistence type="predicted"/>
<comment type="caution">
    <text evidence="2">The sequence shown here is derived from an EMBL/GenBank/DDBJ whole genome shotgun (WGS) entry which is preliminary data.</text>
</comment>
<dbReference type="InterPro" id="IPR016181">
    <property type="entry name" value="Acyl_CoA_acyltransferase"/>
</dbReference>
<dbReference type="GO" id="GO:0016747">
    <property type="term" value="F:acyltransferase activity, transferring groups other than amino-acyl groups"/>
    <property type="evidence" value="ECO:0007669"/>
    <property type="project" value="InterPro"/>
</dbReference>
<protein>
    <submittedName>
        <fullName evidence="2">GNAT family N-acetyltransferase</fullName>
    </submittedName>
</protein>
<evidence type="ECO:0000259" key="1">
    <source>
        <dbReference type="PROSITE" id="PS51186"/>
    </source>
</evidence>
<dbReference type="AlphaFoldDB" id="A0A4R1BLT5"/>
<organism evidence="2 3">
    <name type="scientific">Rubrobacter taiwanensis</name>
    <dbReference type="NCBI Taxonomy" id="185139"/>
    <lineage>
        <taxon>Bacteria</taxon>
        <taxon>Bacillati</taxon>
        <taxon>Actinomycetota</taxon>
        <taxon>Rubrobacteria</taxon>
        <taxon>Rubrobacterales</taxon>
        <taxon>Rubrobacteraceae</taxon>
        <taxon>Rubrobacter</taxon>
    </lineage>
</organism>
<dbReference type="PROSITE" id="PS51186">
    <property type="entry name" value="GNAT"/>
    <property type="match status" value="1"/>
</dbReference>
<dbReference type="EMBL" id="SKBU01000012">
    <property type="protein sequence ID" value="TCJ18344.1"/>
    <property type="molecule type" value="Genomic_DNA"/>
</dbReference>
<evidence type="ECO:0000313" key="2">
    <source>
        <dbReference type="EMBL" id="TCJ18344.1"/>
    </source>
</evidence>
<keyword evidence="2" id="KW-0808">Transferase</keyword>
<dbReference type="Proteomes" id="UP000295244">
    <property type="component" value="Unassembled WGS sequence"/>
</dbReference>
<evidence type="ECO:0000313" key="3">
    <source>
        <dbReference type="Proteomes" id="UP000295244"/>
    </source>
</evidence>
<dbReference type="InterPro" id="IPR027365">
    <property type="entry name" value="GNAT_acetyltra_YdfB-like"/>
</dbReference>
<name>A0A4R1BLT5_9ACTN</name>
<accession>A0A4R1BLT5</accession>